<evidence type="ECO:0000259" key="2">
    <source>
        <dbReference type="Pfam" id="PF17482"/>
    </source>
</evidence>
<name>A0A1S1V8I8_9FIRM</name>
<dbReference type="RefSeq" id="WP_071061729.1">
    <property type="nucleotide sequence ID" value="NZ_MKIE01000002.1"/>
</dbReference>
<proteinExistence type="inferred from homology"/>
<organism evidence="3 4">
    <name type="scientific">Andreesenia angusta</name>
    <dbReference type="NCBI Taxonomy" id="39480"/>
    <lineage>
        <taxon>Bacteria</taxon>
        <taxon>Bacillati</taxon>
        <taxon>Bacillota</taxon>
        <taxon>Tissierellia</taxon>
        <taxon>Tissierellales</taxon>
        <taxon>Gottschalkiaceae</taxon>
        <taxon>Andreesenia</taxon>
    </lineage>
</organism>
<reference evidence="3 4" key="1">
    <citation type="submission" date="2016-09" db="EMBL/GenBank/DDBJ databases">
        <title>Genome sequence of Eubacterium angustum.</title>
        <authorList>
            <person name="Poehlein A."/>
            <person name="Daniel R."/>
        </authorList>
    </citation>
    <scope>NUCLEOTIDE SEQUENCE [LARGE SCALE GENOMIC DNA]</scope>
    <source>
        <strain evidence="3 4">DSM 1989</strain>
    </source>
</reference>
<evidence type="ECO:0000313" key="4">
    <source>
        <dbReference type="Proteomes" id="UP000180254"/>
    </source>
</evidence>
<keyword evidence="4" id="KW-1185">Reference proteome</keyword>
<dbReference type="Gene3D" id="3.40.50.11790">
    <property type="match status" value="1"/>
</dbReference>
<comment type="similarity">
    <text evidence="1">Belongs to the myoviridae tail sheath protein family.</text>
</comment>
<dbReference type="STRING" id="39480.EUAN_06920"/>
<dbReference type="EMBL" id="MKIE01000002">
    <property type="protein sequence ID" value="OHW62908.1"/>
    <property type="molecule type" value="Genomic_DNA"/>
</dbReference>
<gene>
    <name evidence="3" type="ORF">EUAN_06920</name>
</gene>
<dbReference type="Gene3D" id="3.30.1370.220">
    <property type="match status" value="1"/>
</dbReference>
<dbReference type="InterPro" id="IPR020287">
    <property type="entry name" value="Tail_sheath_C"/>
</dbReference>
<feature type="domain" description="Tail sheath protein C-terminal" evidence="2">
    <location>
        <begin position="250"/>
        <end position="372"/>
    </location>
</feature>
<evidence type="ECO:0000313" key="3">
    <source>
        <dbReference type="EMBL" id="OHW62908.1"/>
    </source>
</evidence>
<accession>A0A1S1V8I8</accession>
<protein>
    <submittedName>
        <fullName evidence="3">Phage tail sheath protein</fullName>
    </submittedName>
</protein>
<dbReference type="AlphaFoldDB" id="A0A1S1V8I8"/>
<dbReference type="Proteomes" id="UP000180254">
    <property type="component" value="Unassembled WGS sequence"/>
</dbReference>
<sequence length="373" mass="40950">MADIGLPKIDILFKGLGVSAVQRGSKGTAVLIVKDDTDKTFTFARYTSAADLTTSESAKYTAENLGYIKDCLEGTPKEIVVARMNATAVNPETMDGLLAELLTAIKGQVPMNCWIAMAGANQSETDAIVSFVKSSVKNDKKRYKTIVYKATTSDDMHIHNLTNEKVEVNGSAVEVSGKEAIPFLLGLYAGLSLNMSVIAKPLQKFKSVKEPANLEAAVNAGELVLHNDEGEVRVARGVNSLVTTGEGITDDMKFTLIVEVMDLMFSDIFTTWKRFYKGKYKNHLDNQMLLIGAINAYFETLENESLLDPNFENKVGISIEKQRLANIPKYGAEEVATWDDNKVMQMTVGTDVFLKGNVKILNAMEDFALEIDM</sequence>
<dbReference type="Pfam" id="PF17482">
    <property type="entry name" value="Phage_sheath_1C"/>
    <property type="match status" value="1"/>
</dbReference>
<evidence type="ECO:0000256" key="1">
    <source>
        <dbReference type="ARBA" id="ARBA00008005"/>
    </source>
</evidence>
<dbReference type="OrthoDB" id="89060at2"/>
<comment type="caution">
    <text evidence="3">The sequence shown here is derived from an EMBL/GenBank/DDBJ whole genome shotgun (WGS) entry which is preliminary data.</text>
</comment>